<dbReference type="InterPro" id="IPR041522">
    <property type="entry name" value="CdaR_GGDEF"/>
</dbReference>
<evidence type="ECO:0000259" key="3">
    <source>
        <dbReference type="Pfam" id="PF13556"/>
    </source>
</evidence>
<dbReference type="InterPro" id="IPR025736">
    <property type="entry name" value="PucR_C-HTH_dom"/>
</dbReference>
<reference evidence="5 6" key="1">
    <citation type="submission" date="2024-09" db="EMBL/GenBank/DDBJ databases">
        <authorList>
            <person name="Sun Q."/>
            <person name="Mori K."/>
        </authorList>
    </citation>
    <scope>NUCLEOTIDE SEQUENCE [LARGE SCALE GENOMIC DNA]</scope>
    <source>
        <strain evidence="5 6">JCM 11201</strain>
    </source>
</reference>
<comment type="caution">
    <text evidence="5">The sequence shown here is derived from an EMBL/GenBank/DDBJ whole genome shotgun (WGS) entry which is preliminary data.</text>
</comment>
<evidence type="ECO:0000313" key="6">
    <source>
        <dbReference type="Proteomes" id="UP001589609"/>
    </source>
</evidence>
<dbReference type="RefSeq" id="WP_379951171.1">
    <property type="nucleotide sequence ID" value="NZ_JBHMAF010000174.1"/>
</dbReference>
<dbReference type="Gene3D" id="1.10.10.2840">
    <property type="entry name" value="PucR C-terminal helix-turn-helix domain"/>
    <property type="match status" value="1"/>
</dbReference>
<accession>A0ABV5WKZ8</accession>
<dbReference type="Pfam" id="PF13556">
    <property type="entry name" value="HTH_30"/>
    <property type="match status" value="1"/>
</dbReference>
<feature type="domain" description="CdaR GGDEF-like" evidence="4">
    <location>
        <begin position="147"/>
        <end position="257"/>
    </location>
</feature>
<sequence>MMKENFRISHSLAQTIVDAAKEVVGKDINFIQLDGKIIASTDPSRIGSFHEAAFQVKEKRTVVEVSENNTFKGTKKGINYPVMIDQQMLGIIGISGDPEECKSLGFLLTKITEVLIKEQTMADKVYSLDELRSSIVRMLIFEDEKNNASMRDYLQQLQYELEEVAFVSVIHIHGLNNPSSLPVNMHDILLKQGIKLFTYLFPNQYAIIVNESQYETTVQILKTYFDSMQISCSIGIGSISALEELATSYKHAKFALKYALAKQVRVCEYTKLDLEMIMENIDPHIRNDYALKLVGKLSEAERTLLHTYYKYNLSLKETAAELFIHKNTLQYRLDKIAEKTKVNPREYHDSVKLYIALLLQTL</sequence>
<dbReference type="InterPro" id="IPR008599">
    <property type="entry name" value="Diacid_rec"/>
</dbReference>
<dbReference type="PANTHER" id="PTHR33744:SF16">
    <property type="entry name" value="CARBOHYDRATE DIACID REGULATOR"/>
    <property type="match status" value="1"/>
</dbReference>
<evidence type="ECO:0000259" key="4">
    <source>
        <dbReference type="Pfam" id="PF17853"/>
    </source>
</evidence>
<feature type="domain" description="Putative sugar diacid recognition" evidence="2">
    <location>
        <begin position="9"/>
        <end position="136"/>
    </location>
</feature>
<feature type="domain" description="PucR C-terminal helix-turn-helix" evidence="3">
    <location>
        <begin position="304"/>
        <end position="358"/>
    </location>
</feature>
<keyword evidence="6" id="KW-1185">Reference proteome</keyword>
<dbReference type="Pfam" id="PF17853">
    <property type="entry name" value="GGDEF_2"/>
    <property type="match status" value="1"/>
</dbReference>
<gene>
    <name evidence="5" type="ORF">ACFFMS_21735</name>
</gene>
<dbReference type="EMBL" id="JBHMAF010000174">
    <property type="protein sequence ID" value="MFB9760898.1"/>
    <property type="molecule type" value="Genomic_DNA"/>
</dbReference>
<dbReference type="Proteomes" id="UP001589609">
    <property type="component" value="Unassembled WGS sequence"/>
</dbReference>
<dbReference type="PANTHER" id="PTHR33744">
    <property type="entry name" value="CARBOHYDRATE DIACID REGULATOR"/>
    <property type="match status" value="1"/>
</dbReference>
<protein>
    <submittedName>
        <fullName evidence="5">CdaR family transcriptional regulator</fullName>
    </submittedName>
</protein>
<proteinExistence type="inferred from homology"/>
<evidence type="ECO:0000256" key="1">
    <source>
        <dbReference type="ARBA" id="ARBA00006754"/>
    </source>
</evidence>
<evidence type="ECO:0000259" key="2">
    <source>
        <dbReference type="Pfam" id="PF05651"/>
    </source>
</evidence>
<dbReference type="InterPro" id="IPR042070">
    <property type="entry name" value="PucR_C-HTH_sf"/>
</dbReference>
<evidence type="ECO:0000313" key="5">
    <source>
        <dbReference type="EMBL" id="MFB9760898.1"/>
    </source>
</evidence>
<comment type="similarity">
    <text evidence="1">Belongs to the CdaR family.</text>
</comment>
<dbReference type="Pfam" id="PF05651">
    <property type="entry name" value="Diacid_rec"/>
    <property type="match status" value="1"/>
</dbReference>
<dbReference type="InterPro" id="IPR051448">
    <property type="entry name" value="CdaR-like_regulators"/>
</dbReference>
<name>A0ABV5WKZ8_9BACI</name>
<organism evidence="5 6">
    <name type="scientific">Ectobacillus funiculus</name>
    <dbReference type="NCBI Taxonomy" id="137993"/>
    <lineage>
        <taxon>Bacteria</taxon>
        <taxon>Bacillati</taxon>
        <taxon>Bacillota</taxon>
        <taxon>Bacilli</taxon>
        <taxon>Bacillales</taxon>
        <taxon>Bacillaceae</taxon>
        <taxon>Ectobacillus</taxon>
    </lineage>
</organism>